<accession>E3NG62</accession>
<proteinExistence type="predicted"/>
<dbReference type="SMART" id="SM00184">
    <property type="entry name" value="RING"/>
    <property type="match status" value="2"/>
</dbReference>
<feature type="transmembrane region" description="Helical" evidence="6">
    <location>
        <begin position="162"/>
        <end position="182"/>
    </location>
</feature>
<dbReference type="EMBL" id="DS268650">
    <property type="protein sequence ID" value="EFO96945.1"/>
    <property type="molecule type" value="Genomic_DNA"/>
</dbReference>
<sequence length="406" mass="45709">MRPFPPFLTNYLQLINLLTTIITTIVCYILTAVRHEQIDFIVLNVFVLISLCLCLTSWWFGRDISRNSVLCLFVLIALCGIAPKVFVFLIWDSVLLEFYYCFAIFNVISICLYIPIHSSFGKFQMSYRNNFIIYPVVAIIHGLLLVIGIVHSTGFENTFGCIFFQIYYSLFTLSAIDFLVGWKGCKEHYDVVPVPSYTKADKSKDCQPENQMLVTGAELTNVPKEPKEPEVPKIPKVSKCPICSFYTVSARILTECGHTVCEGCARKILAKTCKIRCPVCRQVTIVDGTTKIDVPVSMHVEPSAPVEELEDTVPRDAQRKKQNENRPVNQFPTLSECPICTDEYSDTVIPRILTQCGHTVCEKCARKLLGHQVDITCPVCRKVTSVDGTVENLAKNFAVIEMARGS</sequence>
<name>E3NG62_CAERE</name>
<dbReference type="InterPro" id="IPR013083">
    <property type="entry name" value="Znf_RING/FYVE/PHD"/>
</dbReference>
<dbReference type="PROSITE" id="PS50089">
    <property type="entry name" value="ZF_RING_2"/>
    <property type="match status" value="2"/>
</dbReference>
<evidence type="ECO:0000256" key="6">
    <source>
        <dbReference type="SAM" id="Phobius"/>
    </source>
</evidence>
<dbReference type="SUPFAM" id="SSF57850">
    <property type="entry name" value="RING/U-box"/>
    <property type="match status" value="2"/>
</dbReference>
<dbReference type="InterPro" id="IPR017907">
    <property type="entry name" value="Znf_RING_CS"/>
</dbReference>
<dbReference type="InterPro" id="IPR001841">
    <property type="entry name" value="Znf_RING"/>
</dbReference>
<dbReference type="GO" id="GO:0008270">
    <property type="term" value="F:zinc ion binding"/>
    <property type="evidence" value="ECO:0007669"/>
    <property type="project" value="UniProtKB-KW"/>
</dbReference>
<feature type="compositionally biased region" description="Basic and acidic residues" evidence="5">
    <location>
        <begin position="312"/>
        <end position="324"/>
    </location>
</feature>
<dbReference type="InParanoid" id="E3NG62"/>
<dbReference type="PROSITE" id="PS00518">
    <property type="entry name" value="ZF_RING_1"/>
    <property type="match status" value="2"/>
</dbReference>
<evidence type="ECO:0000256" key="5">
    <source>
        <dbReference type="SAM" id="MobiDB-lite"/>
    </source>
</evidence>
<dbReference type="AlphaFoldDB" id="E3NG62"/>
<dbReference type="HOGENOM" id="CLU_821929_0_0_1"/>
<keyword evidence="1" id="KW-0479">Metal-binding</keyword>
<dbReference type="PANTHER" id="PTHR47156:SF10">
    <property type="entry name" value="E3 UBIQUITIN-PROTEIN LIGASE TRIM-21-RELATED"/>
    <property type="match status" value="1"/>
</dbReference>
<evidence type="ECO:0000256" key="4">
    <source>
        <dbReference type="PROSITE-ProRule" id="PRU00175"/>
    </source>
</evidence>
<dbReference type="eggNOG" id="KOG4185">
    <property type="taxonomic scope" value="Eukaryota"/>
</dbReference>
<feature type="transmembrane region" description="Helical" evidence="6">
    <location>
        <begin position="98"/>
        <end position="116"/>
    </location>
</feature>
<keyword evidence="9" id="KW-1185">Reference proteome</keyword>
<evidence type="ECO:0000313" key="8">
    <source>
        <dbReference type="EMBL" id="EFO96945.1"/>
    </source>
</evidence>
<evidence type="ECO:0000256" key="3">
    <source>
        <dbReference type="ARBA" id="ARBA00022833"/>
    </source>
</evidence>
<evidence type="ECO:0000259" key="7">
    <source>
        <dbReference type="PROSITE" id="PS50089"/>
    </source>
</evidence>
<keyword evidence="2 4" id="KW-0863">Zinc-finger</keyword>
<dbReference type="InterPro" id="IPR052667">
    <property type="entry name" value="E3_ubiquitin-ligase_RING"/>
</dbReference>
<gene>
    <name evidence="8" type="ORF">CRE_19494</name>
</gene>
<dbReference type="STRING" id="31234.E3NG62"/>
<dbReference type="OrthoDB" id="5876225at2759"/>
<dbReference type="PANTHER" id="PTHR47156">
    <property type="entry name" value="PROTEIN CBG20824"/>
    <property type="match status" value="1"/>
</dbReference>
<feature type="domain" description="RING-type" evidence="7">
    <location>
        <begin position="337"/>
        <end position="381"/>
    </location>
</feature>
<dbReference type="Pfam" id="PF14634">
    <property type="entry name" value="zf-RING_5"/>
    <property type="match status" value="1"/>
</dbReference>
<feature type="domain" description="RING-type" evidence="7">
    <location>
        <begin position="240"/>
        <end position="281"/>
    </location>
</feature>
<dbReference type="Gene3D" id="3.30.40.10">
    <property type="entry name" value="Zinc/RING finger domain, C3HC4 (zinc finger)"/>
    <property type="match status" value="2"/>
</dbReference>
<feature type="region of interest" description="Disordered" evidence="5">
    <location>
        <begin position="303"/>
        <end position="325"/>
    </location>
</feature>
<feature type="transmembrane region" description="Helical" evidence="6">
    <location>
        <begin position="12"/>
        <end position="33"/>
    </location>
</feature>
<keyword evidence="6" id="KW-0812">Transmembrane</keyword>
<feature type="transmembrane region" description="Helical" evidence="6">
    <location>
        <begin position="67"/>
        <end position="91"/>
    </location>
</feature>
<dbReference type="Pfam" id="PF13445">
    <property type="entry name" value="zf-RING_UBOX"/>
    <property type="match status" value="1"/>
</dbReference>
<dbReference type="Proteomes" id="UP000008281">
    <property type="component" value="Unassembled WGS sequence"/>
</dbReference>
<keyword evidence="6" id="KW-1133">Transmembrane helix</keyword>
<feature type="transmembrane region" description="Helical" evidence="6">
    <location>
        <begin position="131"/>
        <end position="150"/>
    </location>
</feature>
<keyword evidence="6" id="KW-0472">Membrane</keyword>
<keyword evidence="3" id="KW-0862">Zinc</keyword>
<evidence type="ECO:0000256" key="1">
    <source>
        <dbReference type="ARBA" id="ARBA00022723"/>
    </source>
</evidence>
<reference evidence="8" key="1">
    <citation type="submission" date="2007-07" db="EMBL/GenBank/DDBJ databases">
        <title>PCAP assembly of the Caenorhabditis remanei genome.</title>
        <authorList>
            <consortium name="The Caenorhabditis remanei Sequencing Consortium"/>
            <person name="Wilson R.K."/>
        </authorList>
    </citation>
    <scope>NUCLEOTIDE SEQUENCE [LARGE SCALE GENOMIC DNA]</scope>
    <source>
        <strain evidence="8">PB4641</strain>
    </source>
</reference>
<feature type="transmembrane region" description="Helical" evidence="6">
    <location>
        <begin position="40"/>
        <end position="61"/>
    </location>
</feature>
<evidence type="ECO:0000256" key="2">
    <source>
        <dbReference type="ARBA" id="ARBA00022771"/>
    </source>
</evidence>
<protein>
    <recommendedName>
        <fullName evidence="7">RING-type domain-containing protein</fullName>
    </recommendedName>
</protein>
<organism evidence="9">
    <name type="scientific">Caenorhabditis remanei</name>
    <name type="common">Caenorhabditis vulgaris</name>
    <dbReference type="NCBI Taxonomy" id="31234"/>
    <lineage>
        <taxon>Eukaryota</taxon>
        <taxon>Metazoa</taxon>
        <taxon>Ecdysozoa</taxon>
        <taxon>Nematoda</taxon>
        <taxon>Chromadorea</taxon>
        <taxon>Rhabditida</taxon>
        <taxon>Rhabditina</taxon>
        <taxon>Rhabditomorpha</taxon>
        <taxon>Rhabditoidea</taxon>
        <taxon>Rhabditidae</taxon>
        <taxon>Peloderinae</taxon>
        <taxon>Caenorhabditis</taxon>
    </lineage>
</organism>
<dbReference type="InterPro" id="IPR027370">
    <property type="entry name" value="Znf-RING_euk"/>
</dbReference>
<evidence type="ECO:0000313" key="9">
    <source>
        <dbReference type="Proteomes" id="UP000008281"/>
    </source>
</evidence>